<sequence length="947" mass="104621">MLIGVLSATINSKFSDELAQKIEKANPDEMVSCIVIMKESYPYQMMEEKSIHERIVTYQQIAQKSQQPVIDWLKTIPGDAQIHHRYWVLNGFHLEAKPWVLKKLAVRDDVGWISHNGEVHVIAEPSFEPAVSSRAIEWNIQKVMADSCWNAGFTGQGVIIGMCDTGVDYQHPALAGKWTGYWLDVINGQSTPYDDMTGTWHGTHCMGTILGGDGFGSFQSDIGVAPEAKYVAAKMLNSSGSGTYDQCLQGLQFMADLKDSVDIKAVSNSWGGSNGADTFFYPIMRTYISIGIVPVFANGNNGPNPNTVGCPGSYSNNIGVGATDSNDDIANFSSRGPAPDQVPFNDPSTWLRNDWNLTKPQISAPGVNINSAKGDGSGGYHTLNGTSMATPHVAGAIAILCQKNPTLTPQMIYSILLDNVDQPSQGAPYPNNTYGWGRLNVWKALQSTPTVNQPWISLLQRDITDPPPGGNGNGLLEPGETGEMVVTIKNIGGADAYNTTGTLESYDNYVTIQNETYFFGDLAPDQTASNSGSPFLLLIHDLTPQGHTARIGLVLHADGENDTLDFDDTLYYTITIGTAPAPTAIYEDDFEYGGGIDSFPNYWDATGNWARSTQDAHSPTHSAYSGSPLDNATTLTLKNGVDLTPFSDPQFGLWHRYDFDLGIFMDDCAVQISTDGGSSWSDVWTYNWMDGNTLDWTEQTFSLRNYISNNVKVRFLIDANTFFQDYTDWFIDDIKLFTPTDNEPPYFTNTTVWPDTNYTGPFPVQSKITDESGVDQAKLYYRVNNGSWQELVMSAQGNDIYSATIPAQSLGDKIDYYLWAQDNWITPNEGCDPIGAPGYGYYSFNLIVGISEDRTKGIQFMPLVSNPTRGPVDVRFSIPKKIQVNLAVYDVTGRRVAKLIDKRLNPGEYHIQWTQIDEQQRKCPSGIYFLKFTAESYSRIEKLILVK</sequence>
<dbReference type="InterPro" id="IPR015500">
    <property type="entry name" value="Peptidase_S8_subtilisin-rel"/>
</dbReference>
<comment type="caution">
    <text evidence="8">The sequence shown here is derived from an EMBL/GenBank/DDBJ whole genome shotgun (WGS) entry which is preliminary data.</text>
</comment>
<dbReference type="SUPFAM" id="SSF52743">
    <property type="entry name" value="Subtilisin-like"/>
    <property type="match status" value="1"/>
</dbReference>
<dbReference type="Gene3D" id="2.60.120.260">
    <property type="entry name" value="Galactose-binding domain-like"/>
    <property type="match status" value="1"/>
</dbReference>
<evidence type="ECO:0000259" key="7">
    <source>
        <dbReference type="Pfam" id="PF00082"/>
    </source>
</evidence>
<evidence type="ECO:0000313" key="9">
    <source>
        <dbReference type="Proteomes" id="UP000191663"/>
    </source>
</evidence>
<dbReference type="PROSITE" id="PS00138">
    <property type="entry name" value="SUBTILASE_SER"/>
    <property type="match status" value="1"/>
</dbReference>
<dbReference type="AlphaFoldDB" id="A0A1V4QFC4"/>
<evidence type="ECO:0000256" key="1">
    <source>
        <dbReference type="ARBA" id="ARBA00011073"/>
    </source>
</evidence>
<dbReference type="PANTHER" id="PTHR43806:SF11">
    <property type="entry name" value="CEREVISIN-RELATED"/>
    <property type="match status" value="1"/>
</dbReference>
<dbReference type="InterPro" id="IPR036852">
    <property type="entry name" value="Peptidase_S8/S53_dom_sf"/>
</dbReference>
<dbReference type="InterPro" id="IPR026444">
    <property type="entry name" value="Secre_tail"/>
</dbReference>
<evidence type="ECO:0000256" key="5">
    <source>
        <dbReference type="PIRSR" id="PIRSR615500-1"/>
    </source>
</evidence>
<feature type="active site" description="Charge relay system" evidence="5 6">
    <location>
        <position position="164"/>
    </location>
</feature>
<dbReference type="InterPro" id="IPR023828">
    <property type="entry name" value="Peptidase_S8_Ser-AS"/>
</dbReference>
<keyword evidence="2 6" id="KW-0645">Protease</keyword>
<evidence type="ECO:0000256" key="4">
    <source>
        <dbReference type="ARBA" id="ARBA00022825"/>
    </source>
</evidence>
<feature type="domain" description="Peptidase S8/S53" evidence="7">
    <location>
        <begin position="155"/>
        <end position="437"/>
    </location>
</feature>
<feature type="active site" description="Charge relay system" evidence="5 6">
    <location>
        <position position="201"/>
    </location>
</feature>
<dbReference type="PRINTS" id="PR00723">
    <property type="entry name" value="SUBTILISIN"/>
</dbReference>
<name>A0A1V4QFC4_UNCW3</name>
<organism evidence="8 9">
    <name type="scientific">candidate division WOR-3 bacterium 4484_100</name>
    <dbReference type="NCBI Taxonomy" id="1936077"/>
    <lineage>
        <taxon>Bacteria</taxon>
        <taxon>Bacteria division WOR-3</taxon>
    </lineage>
</organism>
<evidence type="ECO:0000256" key="2">
    <source>
        <dbReference type="ARBA" id="ARBA00022670"/>
    </source>
</evidence>
<accession>A0A1V4QFC4</accession>
<dbReference type="EMBL" id="MUKB01000046">
    <property type="protein sequence ID" value="OPX18048.1"/>
    <property type="molecule type" value="Genomic_DNA"/>
</dbReference>
<dbReference type="PROSITE" id="PS51892">
    <property type="entry name" value="SUBTILASE"/>
    <property type="match status" value="1"/>
</dbReference>
<feature type="active site" description="Charge relay system" evidence="5 6">
    <location>
        <position position="387"/>
    </location>
</feature>
<keyword evidence="3 6" id="KW-0378">Hydrolase</keyword>
<comment type="similarity">
    <text evidence="1 6">Belongs to the peptidase S8 family.</text>
</comment>
<evidence type="ECO:0000256" key="6">
    <source>
        <dbReference type="PROSITE-ProRule" id="PRU01240"/>
    </source>
</evidence>
<dbReference type="PANTHER" id="PTHR43806">
    <property type="entry name" value="PEPTIDASE S8"/>
    <property type="match status" value="1"/>
</dbReference>
<dbReference type="InterPro" id="IPR000209">
    <property type="entry name" value="Peptidase_S8/S53_dom"/>
</dbReference>
<gene>
    <name evidence="8" type="ORF">BXT86_03230</name>
</gene>
<keyword evidence="4 6" id="KW-0720">Serine protease</keyword>
<protein>
    <recommendedName>
        <fullName evidence="7">Peptidase S8/S53 domain-containing protein</fullName>
    </recommendedName>
</protein>
<dbReference type="Gene3D" id="3.40.50.200">
    <property type="entry name" value="Peptidase S8/S53 domain"/>
    <property type="match status" value="1"/>
</dbReference>
<evidence type="ECO:0000256" key="3">
    <source>
        <dbReference type="ARBA" id="ARBA00022801"/>
    </source>
</evidence>
<dbReference type="Gene3D" id="2.60.40.4070">
    <property type="match status" value="1"/>
</dbReference>
<reference evidence="9" key="1">
    <citation type="submission" date="2017-01" db="EMBL/GenBank/DDBJ databases">
        <title>Novel pathways for hydrocarbon cycling and metabolic interdependencies in hydrothermal sediment communities.</title>
        <authorList>
            <person name="Dombrowski N."/>
            <person name="Seitz K."/>
            <person name="Teske A."/>
            <person name="Baker B."/>
        </authorList>
    </citation>
    <scope>NUCLEOTIDE SEQUENCE [LARGE SCALE GENOMIC DNA]</scope>
</reference>
<dbReference type="Pfam" id="PF00082">
    <property type="entry name" value="Peptidase_S8"/>
    <property type="match status" value="1"/>
</dbReference>
<dbReference type="GO" id="GO:0006508">
    <property type="term" value="P:proteolysis"/>
    <property type="evidence" value="ECO:0007669"/>
    <property type="project" value="UniProtKB-KW"/>
</dbReference>
<dbReference type="NCBIfam" id="TIGR04183">
    <property type="entry name" value="Por_Secre_tail"/>
    <property type="match status" value="1"/>
</dbReference>
<evidence type="ECO:0000313" key="8">
    <source>
        <dbReference type="EMBL" id="OPX18048.1"/>
    </source>
</evidence>
<dbReference type="Proteomes" id="UP000191663">
    <property type="component" value="Unassembled WGS sequence"/>
</dbReference>
<dbReference type="GO" id="GO:0004252">
    <property type="term" value="F:serine-type endopeptidase activity"/>
    <property type="evidence" value="ECO:0007669"/>
    <property type="project" value="UniProtKB-UniRule"/>
</dbReference>
<proteinExistence type="inferred from homology"/>
<dbReference type="InterPro" id="IPR050131">
    <property type="entry name" value="Peptidase_S8_subtilisin-like"/>
</dbReference>